<dbReference type="Gene3D" id="3.40.50.1820">
    <property type="entry name" value="alpha/beta hydrolase"/>
    <property type="match status" value="2"/>
</dbReference>
<feature type="compositionally biased region" description="Low complexity" evidence="5">
    <location>
        <begin position="458"/>
        <end position="470"/>
    </location>
</feature>
<dbReference type="InterPro" id="IPR044926">
    <property type="entry name" value="RGS_subdomain_2"/>
</dbReference>
<dbReference type="InterPro" id="IPR036305">
    <property type="entry name" value="RGS_sf"/>
</dbReference>
<evidence type="ECO:0000259" key="7">
    <source>
        <dbReference type="PROSITE" id="PS00022"/>
    </source>
</evidence>
<dbReference type="Gene3D" id="1.10.167.10">
    <property type="entry name" value="Regulator of G-protein Signalling 4, domain 2"/>
    <property type="match status" value="1"/>
</dbReference>
<dbReference type="SUPFAM" id="SSF53474">
    <property type="entry name" value="alpha/beta-Hydrolases"/>
    <property type="match status" value="2"/>
</dbReference>
<evidence type="ECO:0000313" key="10">
    <source>
        <dbReference type="Proteomes" id="UP000006671"/>
    </source>
</evidence>
<feature type="transmembrane region" description="Helical" evidence="6">
    <location>
        <begin position="95"/>
        <end position="128"/>
    </location>
</feature>
<evidence type="ECO:0000256" key="5">
    <source>
        <dbReference type="SAM" id="MobiDB-lite"/>
    </source>
</evidence>
<dbReference type="GO" id="GO:0016020">
    <property type="term" value="C:membrane"/>
    <property type="evidence" value="ECO:0007669"/>
    <property type="project" value="UniProtKB-SubCell"/>
</dbReference>
<evidence type="ECO:0000256" key="3">
    <source>
        <dbReference type="ARBA" id="ARBA00022989"/>
    </source>
</evidence>
<evidence type="ECO:0000256" key="2">
    <source>
        <dbReference type="ARBA" id="ARBA00022692"/>
    </source>
</evidence>
<evidence type="ECO:0000256" key="4">
    <source>
        <dbReference type="ARBA" id="ARBA00023136"/>
    </source>
</evidence>
<dbReference type="InterPro" id="IPR046338">
    <property type="entry name" value="GAIN_dom_sf"/>
</dbReference>
<feature type="transmembrane region" description="Helical" evidence="6">
    <location>
        <begin position="1962"/>
        <end position="1980"/>
    </location>
</feature>
<feature type="compositionally biased region" description="Polar residues" evidence="5">
    <location>
        <begin position="532"/>
        <end position="552"/>
    </location>
</feature>
<feature type="transmembrane region" description="Helical" evidence="6">
    <location>
        <begin position="1859"/>
        <end position="1882"/>
    </location>
</feature>
<feature type="transmembrane region" description="Helical" evidence="6">
    <location>
        <begin position="1784"/>
        <end position="1807"/>
    </location>
</feature>
<feature type="transmembrane region" description="Helical" evidence="6">
    <location>
        <begin position="186"/>
        <end position="204"/>
    </location>
</feature>
<feature type="compositionally biased region" description="Polar residues" evidence="5">
    <location>
        <begin position="16"/>
        <end position="25"/>
    </location>
</feature>
<dbReference type="InterPro" id="IPR029058">
    <property type="entry name" value="AB_hydrolase_fold"/>
</dbReference>
<evidence type="ECO:0000259" key="8">
    <source>
        <dbReference type="PROSITE" id="PS01186"/>
    </source>
</evidence>
<feature type="region of interest" description="Disordered" evidence="5">
    <location>
        <begin position="517"/>
        <end position="555"/>
    </location>
</feature>
<feature type="domain" description="EGF-like" evidence="7 8">
    <location>
        <begin position="1332"/>
        <end position="1343"/>
    </location>
</feature>
<gene>
    <name evidence="9" type="ORF">NAEGRDRAFT_65586</name>
</gene>
<dbReference type="VEuPathDB" id="AmoebaDB:NAEGRDRAFT_65586"/>
<dbReference type="PROSITE" id="PS01186">
    <property type="entry name" value="EGF_2"/>
    <property type="match status" value="1"/>
</dbReference>
<dbReference type="InParanoid" id="D2V971"/>
<feature type="transmembrane region" description="Helical" evidence="6">
    <location>
        <begin position="908"/>
        <end position="929"/>
    </location>
</feature>
<feature type="transmembrane region" description="Helical" evidence="6">
    <location>
        <begin position="818"/>
        <end position="837"/>
    </location>
</feature>
<feature type="transmembrane region" description="Helical" evidence="6">
    <location>
        <begin position="849"/>
        <end position="869"/>
    </location>
</feature>
<feature type="transmembrane region" description="Helical" evidence="6">
    <location>
        <begin position="760"/>
        <end position="788"/>
    </location>
</feature>
<dbReference type="Gene3D" id="2.60.220.50">
    <property type="match status" value="1"/>
</dbReference>
<keyword evidence="2 6" id="KW-0812">Transmembrane</keyword>
<feature type="transmembrane region" description="Helical" evidence="6">
    <location>
        <begin position="714"/>
        <end position="740"/>
    </location>
</feature>
<feature type="transmembrane region" description="Helical" evidence="6">
    <location>
        <begin position="1819"/>
        <end position="1839"/>
    </location>
</feature>
<evidence type="ECO:0000313" key="9">
    <source>
        <dbReference type="EMBL" id="EFC46659.1"/>
    </source>
</evidence>
<dbReference type="SMART" id="SM00303">
    <property type="entry name" value="GPS"/>
    <property type="match status" value="1"/>
</dbReference>
<dbReference type="PROSITE" id="PS00022">
    <property type="entry name" value="EGF_1"/>
    <property type="match status" value="1"/>
</dbReference>
<dbReference type="EMBL" id="GG738858">
    <property type="protein sequence ID" value="EFC46659.1"/>
    <property type="molecule type" value="Genomic_DNA"/>
</dbReference>
<dbReference type="InterPro" id="IPR000742">
    <property type="entry name" value="EGF"/>
</dbReference>
<evidence type="ECO:0000256" key="1">
    <source>
        <dbReference type="ARBA" id="ARBA00004370"/>
    </source>
</evidence>
<proteinExistence type="predicted"/>
<feature type="transmembrane region" description="Helical" evidence="6">
    <location>
        <begin position="2102"/>
        <end position="2123"/>
    </location>
</feature>
<dbReference type="Pfam" id="PF01825">
    <property type="entry name" value="GPS"/>
    <property type="match status" value="1"/>
</dbReference>
<dbReference type="InterPro" id="IPR000203">
    <property type="entry name" value="GPS"/>
</dbReference>
<dbReference type="RefSeq" id="XP_002679403.1">
    <property type="nucleotide sequence ID" value="XM_002679357.1"/>
</dbReference>
<feature type="transmembrane region" description="Helical" evidence="6">
    <location>
        <begin position="1919"/>
        <end position="1942"/>
    </location>
</feature>
<organism evidence="10">
    <name type="scientific">Naegleria gruberi</name>
    <name type="common">Amoeba</name>
    <dbReference type="NCBI Taxonomy" id="5762"/>
    <lineage>
        <taxon>Eukaryota</taxon>
        <taxon>Discoba</taxon>
        <taxon>Heterolobosea</taxon>
        <taxon>Tetramitia</taxon>
        <taxon>Eutetramitia</taxon>
        <taxon>Vahlkampfiidae</taxon>
        <taxon>Naegleria</taxon>
    </lineage>
</organism>
<accession>D2V971</accession>
<dbReference type="SUPFAM" id="SSF48097">
    <property type="entry name" value="Regulator of G-protein signaling, RGS"/>
    <property type="match status" value="1"/>
</dbReference>
<name>D2V971_NAEGR</name>
<dbReference type="KEGG" id="ngr:NAEGRDRAFT_65586"/>
<feature type="transmembrane region" description="Helical" evidence="6">
    <location>
        <begin position="149"/>
        <end position="174"/>
    </location>
</feature>
<comment type="subcellular location">
    <subcellularLocation>
        <location evidence="1">Membrane</location>
    </subcellularLocation>
</comment>
<sequence length="2302" mass="260079">MIGSVDTLKNQEECSSDATLGTPSVQTEITPNKEENAVKPNNKGLRRWKSLWNIPRLKNPKVVKETDQFENITMSVSAANVVSNSGFYTSGSPVTIFWISIVMLFYIGLLIIDSYFIPIMGCMMGFSIKRKKIFVTNYTNYMYLSWDTSILMLIIKLLITIVTMLLLSIIWISYTVKESRDRLTGWFAFSGLIPMIAYILVIVYQEGCVIQAVSILAGIQSMPGQTVQVPLYSKDTQTINLHLYCEGDSESEDAVLLDSDIGVASPYAYMKSLITLLAKKGMRACVIERAGYGFSDSGPFPRDLSNTTMNEMIALVKEASFKTPFILISHSSASFTARTVMEYHRKLLRGVILLHPSHEKQEESLLRTFVKNETVEEHYNTEVSHVNTIRMLVPIGIFRVFGLLEENEKDNWYDRYYMNGVKKYFYPSFTNSTLLKIYDSCVVVFNKSTTTSLKMFNSISTPSSSSSSSSEGQQQTRRHSSSPLPQHHHHDEGITNITQHHDSMIMMETTLPPQIIINTHSSNSNSNSSNSTPSGDSESCNRSDGVSFTPTSEKGCHDTHITCNLNNNQKNTSNTSLPEGLSPISLGLSDTVVRVPNNSHPLEDNAIITAKELLRVKIGGETHSPLSDIVEHGEGRNEMQKHHKFPFDHGFHSTNSIDLDGCSTRTIVKKPKKKTLFSVFQNTTEQADEEPVVYTFFDLEKPTKKKTKKTKKGIIGAIYKVAILTILFCALSSIVVFGISMDNSNSDQIGYFTAGSPTTVVWTSAFQMVFSLTFIFDLFGPLFLLRWYKRIVSFIEKKGLIKDNLTRQINIDGYSMALFARIFWGVLIFISSLINWVCYGLYSENRERLSGWLCLFFVISPISYLVIAYHQFKKFRKSNTIIFDLKEEKWYGEESFFRTRICCRVTTVIKLLVYTFMALVCALFIMFTVQSVSITQDEYKVPGTMYSIKPSSAQTLNMHMYCEGDSESEDAVLLDSDIGVASPYAYMKSLITLLAKKGMRACVIERAGYGFSDSGPFPRDLSNTTMNEMIALVKEASFKTPFILISHSSASFTARTVMEYHRKLLRGVILLHPSHEKQDTYHLGSVYNLTDTQISNMLEEKAYMANTIRFVTPIGFTRYFSNYFYQKLPSTLGTIHERYYLNGWKTYFSSFPNSTAVQLLLKYNQHTTNINKFNNAVWGELDDMKNTTGNIINIRAKRQQFHSSNSTIIPVSILTSKKLLYGSCEDNYLSFGTALCNDFLIYQQERANAFLSMHQDLATYYNSTKMAWKIIDADFDMALTSPNLINNRKLVPFENLEREETPAKPSYTCFGKGYNVPTVCSGNGVCSSQDVCDCQSPYVGLNCDVNPSTTINRSWFNLQVDSSVLLLKQTNLDAWVDVSKLAQDKFSDLIFRFGLYNSSGLIAERLESNISTWSVGAATFELGDYFVNATVFETKYNYTKLFNAKFDFMVLDLNSLSVSDLKHLSTRNLKDITENMGKKNKTEIKNIVKEASNRSIKSIFEAKDVSTIYLISSYENRNSTDEELSLLVGAGVSNLTATLLDEVKANIFNESFFVEGVLNDCFNISSNLLSVPVISDSNRHESNIQTTLMEAVSTLSLIRSDRKLVRVALELFEVIVTNQTSFTSGVSISIPDSVKNIGNDVSFGVINYNIGVWFSTENNTNPNITSISNVMSFKTFIGGNYVPLSGLPNALEFVFNTQNVDTISLAGFNESLYSKNVSCRYWNTVTKVWDNYGCSAVVLGNYQVQCRCDHTTSFSAFLEYIPISQLVSPDTNLKKISAIDSGLMIVKIVISSLFLISICAVVVGLIIFRNKQPVKSRQFFPYIGLASLFIWLAFTIASNGAKLGSSPPQGPSSSSPTSIVNNIQVVVTSSLVSISVCCYLFVCLRYMFYRYYYEWMTFVDSKNKGSIGRKWIHTLKSNAFLFGLLAIIGVIIALYFVLLVILRATEVFDARQYSLAGSISHFLIMISLMACVITVFVVDLRLDFRSKQISDEMCDISDEITSMENETTGGTATESSTKNQVHKLKNLFGKNTTPSKIYHYWITNDRLLFRVDAVIYTIGMLFFIASYIVGFRSLDFRYNTGLTEVQVYQLLTLDSLSYTFEILMTCCFIGVYGGVAVVASLYSKYATSKIKVMETRIRNSKTEFAEIYSLIESQHLMKIFKAFCKSEFSLENLSLWLRTFQAKKYQEMWVNNSEESIKTWPDFKKEVLEWKYLYIQNGSPMTVNISARTRVSFEHWCTQIEVLDFDSIDKNELSSIMDNLEIELIYNLLDTYSRFHISEPFKIIKNCTEGRETFSGGMFKGL</sequence>
<dbReference type="PANTHER" id="PTHR46438">
    <property type="entry name" value="ALPHA/BETA-HYDROLASES SUPERFAMILY PROTEIN"/>
    <property type="match status" value="1"/>
</dbReference>
<feature type="transmembrane region" description="Helical" evidence="6">
    <location>
        <begin position="2047"/>
        <end position="2069"/>
    </location>
</feature>
<dbReference type="InterPro" id="IPR000073">
    <property type="entry name" value="AB_hydrolase_1"/>
</dbReference>
<dbReference type="Proteomes" id="UP000006671">
    <property type="component" value="Unassembled WGS sequence"/>
</dbReference>
<dbReference type="OrthoDB" id="10037534at2759"/>
<keyword evidence="4 6" id="KW-0472">Membrane</keyword>
<feature type="compositionally biased region" description="Low complexity" evidence="5">
    <location>
        <begin position="521"/>
        <end position="531"/>
    </location>
</feature>
<feature type="region of interest" description="Disordered" evidence="5">
    <location>
        <begin position="1"/>
        <end position="25"/>
    </location>
</feature>
<protein>
    <submittedName>
        <fullName evidence="9">Predicted protein</fullName>
    </submittedName>
</protein>
<reference evidence="9 10" key="1">
    <citation type="journal article" date="2010" name="Cell">
        <title>The genome of Naegleria gruberi illuminates early eukaryotic versatility.</title>
        <authorList>
            <person name="Fritz-Laylin L.K."/>
            <person name="Prochnik S.E."/>
            <person name="Ginger M.L."/>
            <person name="Dacks J.B."/>
            <person name="Carpenter M.L."/>
            <person name="Field M.C."/>
            <person name="Kuo A."/>
            <person name="Paredez A."/>
            <person name="Chapman J."/>
            <person name="Pham J."/>
            <person name="Shu S."/>
            <person name="Neupane R."/>
            <person name="Cipriano M."/>
            <person name="Mancuso J."/>
            <person name="Tu H."/>
            <person name="Salamov A."/>
            <person name="Lindquist E."/>
            <person name="Shapiro H."/>
            <person name="Lucas S."/>
            <person name="Grigoriev I.V."/>
            <person name="Cande W.Z."/>
            <person name="Fulton C."/>
            <person name="Rokhsar D.S."/>
            <person name="Dawson S.C."/>
        </authorList>
    </citation>
    <scope>NUCLEOTIDE SEQUENCE [LARGE SCALE GENOMIC DNA]</scope>
    <source>
        <strain evidence="9 10">NEG-M</strain>
    </source>
</reference>
<keyword evidence="3 6" id="KW-1133">Transmembrane helix</keyword>
<feature type="region of interest" description="Disordered" evidence="5">
    <location>
        <begin position="456"/>
        <end position="491"/>
    </location>
</feature>
<dbReference type="GeneID" id="8859618"/>
<dbReference type="Pfam" id="PF00561">
    <property type="entry name" value="Abhydrolase_1"/>
    <property type="match status" value="2"/>
</dbReference>
<evidence type="ECO:0000256" key="6">
    <source>
        <dbReference type="SAM" id="Phobius"/>
    </source>
</evidence>
<keyword evidence="10" id="KW-1185">Reference proteome</keyword>